<proteinExistence type="predicted"/>
<reference evidence="2" key="1">
    <citation type="submission" date="2022-12" db="EMBL/GenBank/DDBJ databases">
        <title>Complete genomic sequence of Pasteurella multocida phage vB_PmuM_CFP3.</title>
        <authorList>
            <person name="Cheng L."/>
            <person name="Chen H."/>
            <person name="Jiang N."/>
            <person name="Fu Q."/>
            <person name="Liu R."/>
            <person name="Huang Y."/>
            <person name="Fu G."/>
        </authorList>
    </citation>
    <scope>NUCLEOTIDE SEQUENCE</scope>
</reference>
<name>A0AAF0B3N9_9CAUD</name>
<evidence type="ECO:0000313" key="3">
    <source>
        <dbReference type="Proteomes" id="UP001211639"/>
    </source>
</evidence>
<feature type="region of interest" description="Disordered" evidence="1">
    <location>
        <begin position="134"/>
        <end position="189"/>
    </location>
</feature>
<dbReference type="EMBL" id="OQ025560">
    <property type="protein sequence ID" value="WBY65455.1"/>
    <property type="molecule type" value="Genomic_DNA"/>
</dbReference>
<organism evidence="2 3">
    <name type="scientific">Pasteurella phage vB_PmuM_CFP3</name>
    <dbReference type="NCBI Taxonomy" id="3017169"/>
    <lineage>
        <taxon>Viruses</taxon>
        <taxon>Duplodnaviria</taxon>
        <taxon>Heunggongvirae</taxon>
        <taxon>Uroviricota</taxon>
        <taxon>Caudoviricetes</taxon>
        <taxon>Peduoviridae</taxon>
        <taxon>Irtavirus</taxon>
        <taxon>Irtavirus CFP3</taxon>
    </lineage>
</organism>
<evidence type="ECO:0000256" key="1">
    <source>
        <dbReference type="SAM" id="MobiDB-lite"/>
    </source>
</evidence>
<sequence length="189" mass="20929">MTTVKRNPSVQLALDGKPVYLHDININASVKRDDKDMSGQKSSTKKTDKGVKAKELNVIGVIPYDRKEWLTNLFNLAEAENEKGEQVKYRVSCLIAEAINMREVQFTGQVSATEMGGRLAWSISFTLREVNSIAEKKEQRKPKPKAKTQGESAPVAEQSKPTASAPKAEEKPQAEDKSIWKQIDDALGG</sequence>
<keyword evidence="3" id="KW-1185">Reference proteome</keyword>
<gene>
    <name evidence="2" type="ORF">FP3_000024</name>
</gene>
<dbReference type="InterPro" id="IPR057869">
    <property type="entry name" value="HP1_YO34"/>
</dbReference>
<feature type="compositionally biased region" description="Basic and acidic residues" evidence="1">
    <location>
        <begin position="167"/>
        <end position="189"/>
    </location>
</feature>
<evidence type="ECO:0000313" key="2">
    <source>
        <dbReference type="EMBL" id="WBY65455.1"/>
    </source>
</evidence>
<dbReference type="Proteomes" id="UP001211639">
    <property type="component" value="Segment"/>
</dbReference>
<accession>A0AAF0B3N9</accession>
<dbReference type="Pfam" id="PF25759">
    <property type="entry name" value="HP1_ORF34"/>
    <property type="match status" value="1"/>
</dbReference>
<protein>
    <submittedName>
        <fullName evidence="2">Uncharacterized protein</fullName>
    </submittedName>
</protein>